<dbReference type="Proteomes" id="UP000887458">
    <property type="component" value="Unassembled WGS sequence"/>
</dbReference>
<evidence type="ECO:0000313" key="2">
    <source>
        <dbReference type="Proteomes" id="UP000887458"/>
    </source>
</evidence>
<gene>
    <name evidence="1" type="ORF">DERP_010930</name>
</gene>
<accession>A0ABQ8JUV6</accession>
<keyword evidence="2" id="KW-1185">Reference proteome</keyword>
<reference evidence="1 2" key="1">
    <citation type="journal article" date="2018" name="J. Allergy Clin. Immunol.">
        <title>High-quality assembly of Dermatophagoides pteronyssinus genome and transcriptome reveals a wide range of novel allergens.</title>
        <authorList>
            <person name="Liu X.Y."/>
            <person name="Yang K.Y."/>
            <person name="Wang M.Q."/>
            <person name="Kwok J.S."/>
            <person name="Zeng X."/>
            <person name="Yang Z."/>
            <person name="Xiao X.J."/>
            <person name="Lau C.P."/>
            <person name="Li Y."/>
            <person name="Huang Z.M."/>
            <person name="Ba J.G."/>
            <person name="Yim A.K."/>
            <person name="Ouyang C.Y."/>
            <person name="Ngai S.M."/>
            <person name="Chan T.F."/>
            <person name="Leung E.L."/>
            <person name="Liu L."/>
            <person name="Liu Z.G."/>
            <person name="Tsui S.K."/>
        </authorList>
    </citation>
    <scope>NUCLEOTIDE SEQUENCE [LARGE SCALE GENOMIC DNA]</scope>
    <source>
        <strain evidence="1">Derp</strain>
    </source>
</reference>
<sequence>MEIFFFCGGGSSSFSIIKRYNTHQVTSHTHFIRNYFNQTVISSPVATPSITVHGTPVFPFAIAIVRLFIPNT</sequence>
<proteinExistence type="predicted"/>
<organism evidence="1 2">
    <name type="scientific">Dermatophagoides pteronyssinus</name>
    <name type="common">European house dust mite</name>
    <dbReference type="NCBI Taxonomy" id="6956"/>
    <lineage>
        <taxon>Eukaryota</taxon>
        <taxon>Metazoa</taxon>
        <taxon>Ecdysozoa</taxon>
        <taxon>Arthropoda</taxon>
        <taxon>Chelicerata</taxon>
        <taxon>Arachnida</taxon>
        <taxon>Acari</taxon>
        <taxon>Acariformes</taxon>
        <taxon>Sarcoptiformes</taxon>
        <taxon>Astigmata</taxon>
        <taxon>Psoroptidia</taxon>
        <taxon>Analgoidea</taxon>
        <taxon>Pyroglyphidae</taxon>
        <taxon>Dermatophagoidinae</taxon>
        <taxon>Dermatophagoides</taxon>
    </lineage>
</organism>
<protein>
    <submittedName>
        <fullName evidence="1">Uncharacterized protein</fullName>
    </submittedName>
</protein>
<dbReference type="EMBL" id="NJHN03000011">
    <property type="protein sequence ID" value="KAH9426362.1"/>
    <property type="molecule type" value="Genomic_DNA"/>
</dbReference>
<evidence type="ECO:0000313" key="1">
    <source>
        <dbReference type="EMBL" id="KAH9426362.1"/>
    </source>
</evidence>
<name>A0ABQ8JUV6_DERPT</name>
<comment type="caution">
    <text evidence="1">The sequence shown here is derived from an EMBL/GenBank/DDBJ whole genome shotgun (WGS) entry which is preliminary data.</text>
</comment>
<reference evidence="1 2" key="2">
    <citation type="journal article" date="2022" name="Mol. Biol. Evol.">
        <title>Comparative Genomics Reveals Insights into the Divergent Evolution of Astigmatic Mites and Household Pest Adaptations.</title>
        <authorList>
            <person name="Xiong Q."/>
            <person name="Wan A.T."/>
            <person name="Liu X."/>
            <person name="Fung C.S."/>
            <person name="Xiao X."/>
            <person name="Malainual N."/>
            <person name="Hou J."/>
            <person name="Wang L."/>
            <person name="Wang M."/>
            <person name="Yang K.Y."/>
            <person name="Cui Y."/>
            <person name="Leung E.L."/>
            <person name="Nong W."/>
            <person name="Shin S.K."/>
            <person name="Au S.W."/>
            <person name="Jeong K.Y."/>
            <person name="Chew F.T."/>
            <person name="Hui J.H."/>
            <person name="Leung T.F."/>
            <person name="Tungtrongchitr A."/>
            <person name="Zhong N."/>
            <person name="Liu Z."/>
            <person name="Tsui S.K."/>
        </authorList>
    </citation>
    <scope>NUCLEOTIDE SEQUENCE [LARGE SCALE GENOMIC DNA]</scope>
    <source>
        <strain evidence="1">Derp</strain>
    </source>
</reference>